<evidence type="ECO:0000313" key="2">
    <source>
        <dbReference type="EMBL" id="KII76667.1"/>
    </source>
</evidence>
<feature type="chain" id="PRO_5009758882" evidence="1">
    <location>
        <begin position="20"/>
        <end position="118"/>
    </location>
</feature>
<dbReference type="RefSeq" id="WP_040992640.1">
    <property type="nucleotide sequence ID" value="NZ_JBFRUC010000033.1"/>
</dbReference>
<dbReference type="AlphaFoldDB" id="A0A0C2NUG2"/>
<dbReference type="InterPro" id="IPR016879">
    <property type="entry name" value="UCP028299"/>
</dbReference>
<dbReference type="PIRSF" id="PIRSF028299">
    <property type="entry name" value="UCP028299"/>
    <property type="match status" value="1"/>
</dbReference>
<dbReference type="OrthoDB" id="5824336at2"/>
<accession>A0A0C2NR73</accession>
<dbReference type="EMBL" id="JTKH01000024">
    <property type="protein sequence ID" value="KII76667.1"/>
    <property type="molecule type" value="Genomic_DNA"/>
</dbReference>
<keyword evidence="1" id="KW-0732">Signal</keyword>
<evidence type="ECO:0000313" key="3">
    <source>
        <dbReference type="Proteomes" id="UP000031672"/>
    </source>
</evidence>
<gene>
    <name evidence="2" type="ORF">OJ16_18000</name>
</gene>
<protein>
    <submittedName>
        <fullName evidence="2">Acyl-CoA synthetase</fullName>
    </submittedName>
</protein>
<feature type="signal peptide" evidence="1">
    <location>
        <begin position="1"/>
        <end position="19"/>
    </location>
</feature>
<sequence length="118" mass="12959">MIKTISLASVLLFSSLATAGLSGPYSKVMSNSTMTGDLYATKDAALQVGRDMIMDVNNMSSVELSHNVSWKSNDQVDINSFELLNSQVQLEEIITSQGAIAYQPVISVSYEYRARERD</sequence>
<comment type="caution">
    <text evidence="2">The sequence shown here is derived from an EMBL/GenBank/DDBJ whole genome shotgun (WGS) entry which is preliminary data.</text>
</comment>
<reference evidence="2 3" key="1">
    <citation type="submission" date="2014-11" db="EMBL/GenBank/DDBJ databases">
        <title>Draft Genome Sequence of Vibrio piscirenalis strains CECT 8603T and CECT 8604, two marine Gammaproteobacterium isolated from cultured gilthead sea bream (Sparus aurata).</title>
        <authorList>
            <person name="Arahal D.R."/>
            <person name="Rodrigo-Torres L."/>
            <person name="Lucena T."/>
            <person name="Pujalte M.J."/>
        </authorList>
    </citation>
    <scope>NUCLEOTIDE SEQUENCE [LARGE SCALE GENOMIC DNA]</scope>
    <source>
        <strain evidence="2 3">DCR 1-4-2</strain>
    </source>
</reference>
<evidence type="ECO:0000256" key="1">
    <source>
        <dbReference type="SAM" id="SignalP"/>
    </source>
</evidence>
<dbReference type="Pfam" id="PF11777">
    <property type="entry name" value="DUF3316"/>
    <property type="match status" value="1"/>
</dbReference>
<organism evidence="2 3">
    <name type="scientific">Vibrio renipiscarius</name>
    <dbReference type="NCBI Taxonomy" id="1461322"/>
    <lineage>
        <taxon>Bacteria</taxon>
        <taxon>Pseudomonadati</taxon>
        <taxon>Pseudomonadota</taxon>
        <taxon>Gammaproteobacteria</taxon>
        <taxon>Vibrionales</taxon>
        <taxon>Vibrionaceae</taxon>
        <taxon>Vibrio</taxon>
    </lineage>
</organism>
<name>A0A0C2NUG2_9VIBR</name>
<keyword evidence="3" id="KW-1185">Reference proteome</keyword>
<proteinExistence type="predicted"/>
<dbReference type="Proteomes" id="UP000031672">
    <property type="component" value="Unassembled WGS sequence"/>
</dbReference>
<accession>A0A0C2NUG2</accession>